<dbReference type="Proteomes" id="UP000054770">
    <property type="component" value="Unassembled WGS sequence"/>
</dbReference>
<accession>A0A158L0A7</accession>
<evidence type="ECO:0000256" key="1">
    <source>
        <dbReference type="SAM" id="Coils"/>
    </source>
</evidence>
<dbReference type="OrthoDB" id="9816564at2"/>
<evidence type="ECO:0000259" key="2">
    <source>
        <dbReference type="Pfam" id="PF04230"/>
    </source>
</evidence>
<comment type="caution">
    <text evidence="3">The sequence shown here is derived from an EMBL/GenBank/DDBJ whole genome shotgun (WGS) entry which is preliminary data.</text>
</comment>
<dbReference type="AlphaFoldDB" id="A0A158L0A7"/>
<dbReference type="EMBL" id="FCON02000222">
    <property type="protein sequence ID" value="SAL86290.1"/>
    <property type="molecule type" value="Genomic_DNA"/>
</dbReference>
<dbReference type="Gene3D" id="3.40.50.2000">
    <property type="entry name" value="Glycogen Phosphorylase B"/>
    <property type="match status" value="1"/>
</dbReference>
<protein>
    <submittedName>
        <fullName evidence="3">Glycosyl transferase, group 1</fullName>
    </submittedName>
</protein>
<organism evidence="3 4">
    <name type="scientific">Caballeronia choica</name>
    <dbReference type="NCBI Taxonomy" id="326476"/>
    <lineage>
        <taxon>Bacteria</taxon>
        <taxon>Pseudomonadati</taxon>
        <taxon>Pseudomonadota</taxon>
        <taxon>Betaproteobacteria</taxon>
        <taxon>Burkholderiales</taxon>
        <taxon>Burkholderiaceae</taxon>
        <taxon>Caballeronia</taxon>
    </lineage>
</organism>
<keyword evidence="3" id="KW-0808">Transferase</keyword>
<gene>
    <name evidence="3" type="ORF">AWB68_07978</name>
</gene>
<dbReference type="SUPFAM" id="SSF53756">
    <property type="entry name" value="UDP-Glycosyltransferase/glycogen phosphorylase"/>
    <property type="match status" value="1"/>
</dbReference>
<evidence type="ECO:0000313" key="3">
    <source>
        <dbReference type="EMBL" id="SAL86290.1"/>
    </source>
</evidence>
<name>A0A158L0A7_9BURK</name>
<dbReference type="RefSeq" id="WP_087649759.1">
    <property type="nucleotide sequence ID" value="NZ_FCON02000222.1"/>
</dbReference>
<evidence type="ECO:0000313" key="4">
    <source>
        <dbReference type="Proteomes" id="UP000054770"/>
    </source>
</evidence>
<keyword evidence="1" id="KW-0175">Coiled coil</keyword>
<dbReference type="GO" id="GO:0016740">
    <property type="term" value="F:transferase activity"/>
    <property type="evidence" value="ECO:0007669"/>
    <property type="project" value="UniProtKB-KW"/>
</dbReference>
<keyword evidence="4" id="KW-1185">Reference proteome</keyword>
<proteinExistence type="predicted"/>
<sequence>MKNNVSYWLKSESVQNFGDYLTEFFLRELFYPFGMDARGVHLIGSVLDDLFVPPLEGDVTTKPVVFWGCGLRETGGLTPDRRHRARILSVRGPLSAAELRLGAAVPYGDPALLLPALYTPRQANNFRGKTVCIPHFHDQRSDTDLLNLSGCDLVLRPNIAPDPSEICRFIDSICTAEFVLSAAMHGAVVAAAYKKPFAFWDNGHLDVPFKWLDISASLNIQAVFKANLDDARSHYTSAIEPNITLPSLWPTLATAPLLLRPIALLKALRYDLRDCSSSEILSAIDARISEFEQHREHSETIVTELRLADAEGAYREGAVLREQLASSIDEVNSLKELLDSAVAEAREGNGLREQLAASIDEVNSLKELLDSAVAEAREGNGLREQLAASIDEVNSLKELLDSAVAEAREGDGLREQMAAFIAEVHALKERLETFDAEAVMLRRRSASATLAADRLRSRIAADTNATEQLRAQTAQQLQRLECEVDTGLSEITRLHSELRRANEAEAAYANSTSWKMTRPLRRIATRLPWAGRYGRRCLKLIWLACNPRLAVSAIVHRKDAPAVSPSEIDASVIFEEPSNGGSCEIASGESMAEPTLMRPGGQPVELASARNDDALQRACSQKPVVLMIDSVYPRPDKDSGSIDAMNYIKMFQNIGYQVIFVAVAEFSLVSTYRDALEALGVYCVSQPQHESVTSFLRTAGTLIDVCFLSRVYCGGAYVEQIRLSCLDAKIIFNTVDLHHLREEREARLQDDRRGINLATGTREREISISRLSDATIVVSRLEEELLAEAAPGSTIHMLPLIRECPGRRNSFDQRHDIGFIGGFNHRPNIDAVHYFLNEIWPLIRVQLPNMQFFVMGADMPDEIKQRTDPGFVPVGYVADLTERLEAIRLMVAPLRFGAGAKGKVATSLAHGVPCVTSRVAAEGMMLTDGKTIAIGDTPAAFAQQVVEIYSSETRWTSLSDAGIASIVESNSFPVGQKLMVKLLSEIKAPVPQHA</sequence>
<dbReference type="InterPro" id="IPR007345">
    <property type="entry name" value="Polysacch_pyruvyl_Trfase"/>
</dbReference>
<dbReference type="Pfam" id="PF13692">
    <property type="entry name" value="Glyco_trans_1_4"/>
    <property type="match status" value="1"/>
</dbReference>
<feature type="coiled-coil region" evidence="1">
    <location>
        <begin position="424"/>
        <end position="483"/>
    </location>
</feature>
<feature type="domain" description="Polysaccharide pyruvyl transferase" evidence="2">
    <location>
        <begin position="62"/>
        <end position="199"/>
    </location>
</feature>
<dbReference type="Pfam" id="PF04230">
    <property type="entry name" value="PS_pyruv_trans"/>
    <property type="match status" value="1"/>
</dbReference>
<reference evidence="3" key="1">
    <citation type="submission" date="2016-01" db="EMBL/GenBank/DDBJ databases">
        <authorList>
            <person name="Peeters C."/>
        </authorList>
    </citation>
    <scope>NUCLEOTIDE SEQUENCE [LARGE SCALE GENOMIC DNA]</scope>
    <source>
        <strain evidence="3">LMG 22940</strain>
    </source>
</reference>